<accession>A0A381P7Q2</accession>
<feature type="domain" description="Tryptophan synthase beta chain-like PALP" evidence="9">
    <location>
        <begin position="7"/>
        <end position="295"/>
    </location>
</feature>
<dbReference type="InterPro" id="IPR036052">
    <property type="entry name" value="TrpB-like_PALP_sf"/>
</dbReference>
<dbReference type="InterPro" id="IPR001926">
    <property type="entry name" value="TrpB-like_PALP"/>
</dbReference>
<evidence type="ECO:0000256" key="8">
    <source>
        <dbReference type="ARBA" id="ARBA00047490"/>
    </source>
</evidence>
<organism evidence="10">
    <name type="scientific">marine metagenome</name>
    <dbReference type="NCBI Taxonomy" id="408172"/>
    <lineage>
        <taxon>unclassified sequences</taxon>
        <taxon>metagenomes</taxon>
        <taxon>ecological metagenomes</taxon>
    </lineage>
</organism>
<evidence type="ECO:0000313" key="10">
    <source>
        <dbReference type="EMBL" id="SUZ62930.1"/>
    </source>
</evidence>
<dbReference type="EC" id="4.2.1.22" evidence="4"/>
<dbReference type="InterPro" id="IPR050214">
    <property type="entry name" value="Cys_Synth/Cystath_Beta-Synth"/>
</dbReference>
<evidence type="ECO:0000256" key="6">
    <source>
        <dbReference type="ARBA" id="ARBA00023122"/>
    </source>
</evidence>
<gene>
    <name evidence="10" type="ORF">METZ01_LOCUS15784</name>
</gene>
<dbReference type="InterPro" id="IPR001216">
    <property type="entry name" value="P-phosphate_BS"/>
</dbReference>
<keyword evidence="5" id="KW-0663">Pyridoxal phosphate</keyword>
<dbReference type="NCBIfam" id="TIGR01137">
    <property type="entry name" value="cysta_beta"/>
    <property type="match status" value="1"/>
</dbReference>
<dbReference type="GO" id="GO:0019343">
    <property type="term" value="P:cysteine biosynthetic process via cystathionine"/>
    <property type="evidence" value="ECO:0007669"/>
    <property type="project" value="InterPro"/>
</dbReference>
<dbReference type="EMBL" id="UINC01000898">
    <property type="protein sequence ID" value="SUZ62930.1"/>
    <property type="molecule type" value="Genomic_DNA"/>
</dbReference>
<comment type="catalytic activity">
    <reaction evidence="8">
        <text>L-homocysteine + L-serine = L,L-cystathionine + H2O</text>
        <dbReference type="Rhea" id="RHEA:10112"/>
        <dbReference type="ChEBI" id="CHEBI:15377"/>
        <dbReference type="ChEBI" id="CHEBI:33384"/>
        <dbReference type="ChEBI" id="CHEBI:58161"/>
        <dbReference type="ChEBI" id="CHEBI:58199"/>
        <dbReference type="EC" id="4.2.1.22"/>
    </reaction>
</comment>
<dbReference type="InterPro" id="IPR005857">
    <property type="entry name" value="Cysta_beta_synth"/>
</dbReference>
<evidence type="ECO:0000259" key="9">
    <source>
        <dbReference type="Pfam" id="PF00291"/>
    </source>
</evidence>
<dbReference type="AlphaFoldDB" id="A0A381P7Q2"/>
<comment type="similarity">
    <text evidence="3">Belongs to the cysteine synthase/cystathionine beta-synthase family.</text>
</comment>
<comment type="pathway">
    <text evidence="2">Amino-acid biosynthesis; L-cysteine biosynthesis; L-cysteine from L-homocysteine and L-serine: step 1/2.</text>
</comment>
<dbReference type="Pfam" id="PF00291">
    <property type="entry name" value="PALP"/>
    <property type="match status" value="1"/>
</dbReference>
<dbReference type="GO" id="GO:0005737">
    <property type="term" value="C:cytoplasm"/>
    <property type="evidence" value="ECO:0007669"/>
    <property type="project" value="InterPro"/>
</dbReference>
<name>A0A381P7Q2_9ZZZZ</name>
<comment type="cofactor">
    <cofactor evidence="1">
        <name>pyridoxal 5'-phosphate</name>
        <dbReference type="ChEBI" id="CHEBI:597326"/>
    </cofactor>
</comment>
<dbReference type="FunFam" id="3.40.50.1100:FF:000003">
    <property type="entry name" value="Cystathionine beta-synthase"/>
    <property type="match status" value="1"/>
</dbReference>
<proteinExistence type="inferred from homology"/>
<evidence type="ECO:0000256" key="5">
    <source>
        <dbReference type="ARBA" id="ARBA00022898"/>
    </source>
</evidence>
<keyword evidence="6" id="KW-0129">CBS domain</keyword>
<dbReference type="Gene3D" id="3.40.50.1100">
    <property type="match status" value="2"/>
</dbReference>
<dbReference type="PANTHER" id="PTHR10314">
    <property type="entry name" value="CYSTATHIONINE BETA-SYNTHASE"/>
    <property type="match status" value="1"/>
</dbReference>
<evidence type="ECO:0000256" key="1">
    <source>
        <dbReference type="ARBA" id="ARBA00001933"/>
    </source>
</evidence>
<evidence type="ECO:0000256" key="4">
    <source>
        <dbReference type="ARBA" id="ARBA00012041"/>
    </source>
</evidence>
<dbReference type="UniPathway" id="UPA00136">
    <property type="reaction ID" value="UER00201"/>
</dbReference>
<evidence type="ECO:0000256" key="7">
    <source>
        <dbReference type="ARBA" id="ARBA00026192"/>
    </source>
</evidence>
<evidence type="ECO:0000256" key="2">
    <source>
        <dbReference type="ARBA" id="ARBA00005003"/>
    </source>
</evidence>
<dbReference type="GO" id="GO:0004122">
    <property type="term" value="F:cystathionine beta-synthase activity"/>
    <property type="evidence" value="ECO:0007669"/>
    <property type="project" value="UniProtKB-EC"/>
</dbReference>
<dbReference type="FunFam" id="3.40.50.1100:FF:000118">
    <property type="entry name" value="Related to CYS4-cystathionine beta-synthase"/>
    <property type="match status" value="1"/>
</dbReference>
<sequence length="317" mass="34339">MIHDTILDTIGGTPVVKVHKIGSELDCALFAKCEYFNPGGSVKDRIGWKMVTDAEASGRIKPGDTLIEPTSGNTGQGMALAAAVRGYRCIITMPEKMSREKQITLEALGAEIVRTPTEAAWDDPESHIEVAKKLQQEIPNSHILDQYSNPSNPNAHYDHTAQEILDDFGTSLDMVVMTVGTGGTITGVAKRLKEEIPGITIIGVDPVGSILGGGTEVCSYLVEGIGYDFFPDVLDNSLIDQYIKTEDEESFTMARRLIREEGLLCGGSSGAAMVAALKTAADLDQGQKCLVLLPDGIRNYMTKFPNDQWMQEQGFPI</sequence>
<protein>
    <recommendedName>
        <fullName evidence="7">Cystathionine beta-synthase</fullName>
        <ecNumber evidence="4">4.2.1.22</ecNumber>
    </recommendedName>
</protein>
<evidence type="ECO:0000256" key="3">
    <source>
        <dbReference type="ARBA" id="ARBA00007103"/>
    </source>
</evidence>
<dbReference type="PROSITE" id="PS00901">
    <property type="entry name" value="CYS_SYNTHASE"/>
    <property type="match status" value="1"/>
</dbReference>
<dbReference type="GO" id="GO:0006535">
    <property type="term" value="P:cysteine biosynthetic process from serine"/>
    <property type="evidence" value="ECO:0007669"/>
    <property type="project" value="InterPro"/>
</dbReference>
<dbReference type="CDD" id="cd01561">
    <property type="entry name" value="CBS_like"/>
    <property type="match status" value="1"/>
</dbReference>
<dbReference type="SUPFAM" id="SSF53686">
    <property type="entry name" value="Tryptophan synthase beta subunit-like PLP-dependent enzymes"/>
    <property type="match status" value="1"/>
</dbReference>
<reference evidence="10" key="1">
    <citation type="submission" date="2018-05" db="EMBL/GenBank/DDBJ databases">
        <authorList>
            <person name="Lanie J.A."/>
            <person name="Ng W.-L."/>
            <person name="Kazmierczak K.M."/>
            <person name="Andrzejewski T.M."/>
            <person name="Davidsen T.M."/>
            <person name="Wayne K.J."/>
            <person name="Tettelin H."/>
            <person name="Glass J.I."/>
            <person name="Rusch D."/>
            <person name="Podicherti R."/>
            <person name="Tsui H.-C.T."/>
            <person name="Winkler M.E."/>
        </authorList>
    </citation>
    <scope>NUCLEOTIDE SEQUENCE</scope>
</reference>